<dbReference type="Pfam" id="PF17147">
    <property type="entry name" value="PFOR_II"/>
    <property type="match status" value="1"/>
</dbReference>
<dbReference type="InterPro" id="IPR050722">
    <property type="entry name" value="Pyruvate:ferred/Flavod_OxRd"/>
</dbReference>
<dbReference type="CDD" id="cd07034">
    <property type="entry name" value="TPP_PYR_PFOR_IOR-alpha_like"/>
    <property type="match status" value="1"/>
</dbReference>
<evidence type="ECO:0000313" key="5">
    <source>
        <dbReference type="Proteomes" id="UP000606870"/>
    </source>
</evidence>
<name>A0ABR6VJU1_9FIRM</name>
<dbReference type="Proteomes" id="UP000606870">
    <property type="component" value="Unassembled WGS sequence"/>
</dbReference>
<dbReference type="PANTHER" id="PTHR32154">
    <property type="entry name" value="PYRUVATE-FLAVODOXIN OXIDOREDUCTASE-RELATED"/>
    <property type="match status" value="1"/>
</dbReference>
<dbReference type="SUPFAM" id="SSF52922">
    <property type="entry name" value="TK C-terminal domain-like"/>
    <property type="match status" value="1"/>
</dbReference>
<reference evidence="4 5" key="1">
    <citation type="submission" date="2020-08" db="EMBL/GenBank/DDBJ databases">
        <authorList>
            <person name="Liu C."/>
            <person name="Sun Q."/>
        </authorList>
    </citation>
    <scope>NUCLEOTIDE SEQUENCE [LARGE SCALE GENOMIC DNA]</scope>
    <source>
        <strain evidence="4 5">NSJ-59</strain>
    </source>
</reference>
<feature type="domain" description="Pyruvate:ferredoxin oxidoreductase core" evidence="3">
    <location>
        <begin position="276"/>
        <end position="367"/>
    </location>
</feature>
<gene>
    <name evidence="4" type="ORF">H8J70_09080</name>
</gene>
<dbReference type="RefSeq" id="WP_186503754.1">
    <property type="nucleotide sequence ID" value="NZ_JACOGK010000026.1"/>
</dbReference>
<accession>A0ABR6VJU1</accession>
<dbReference type="PANTHER" id="PTHR32154:SF14">
    <property type="entry name" value="2-OXOGLUTARATE SYNTHASE SUBUNIT KORA"/>
    <property type="match status" value="1"/>
</dbReference>
<dbReference type="Pfam" id="PF01855">
    <property type="entry name" value="POR_N"/>
    <property type="match status" value="1"/>
</dbReference>
<proteinExistence type="predicted"/>
<evidence type="ECO:0000313" key="4">
    <source>
        <dbReference type="EMBL" id="MBC3537403.1"/>
    </source>
</evidence>
<dbReference type="SUPFAM" id="SSF52518">
    <property type="entry name" value="Thiamin diphosphate-binding fold (THDP-binding)"/>
    <property type="match status" value="1"/>
</dbReference>
<evidence type="ECO:0000256" key="1">
    <source>
        <dbReference type="ARBA" id="ARBA00023002"/>
    </source>
</evidence>
<dbReference type="InterPro" id="IPR002880">
    <property type="entry name" value="Pyrv_Fd/Flavodoxin_OxRdtase_N"/>
</dbReference>
<sequence length="377" mass="41304">MENTYEIMTGNEACTHAAIAAGMRFFAGYPITPATEIAELSSEWLPKVGGKYMQMEDELASMAAIIGASSAGAKAMTATSGPGYSLMQENLGYAAMAEVPIVVAYAMRQGPCQGVATLPAQGDIMQVRWGVHGDHPIIAVAPASVGEVYTETIRAFNLAETYRVPVVIMTDAMLAHMSERIRIPDSSEYECVDRKRPTCPPEEFKPFADDGTGIPPMASFGDGYRWYCSGLIHDETGFPVSDNPQLTSDSIKRLVGKVENNLKDIESYEEYKTEDAEYLIVSIGLLSRSVKDAVDQARQEGIKVGVFRPITVWPFPEQRLAELSQNKRKLFVCEMNEGQLYHVVRESAGVTPVVQITQNNGKMIAAETILKALKEEI</sequence>
<dbReference type="InterPro" id="IPR009014">
    <property type="entry name" value="Transketo_C/PFOR_II"/>
</dbReference>
<dbReference type="Gene3D" id="3.40.50.970">
    <property type="match status" value="1"/>
</dbReference>
<dbReference type="NCBIfam" id="NF006412">
    <property type="entry name" value="PRK08659.1"/>
    <property type="match status" value="1"/>
</dbReference>
<protein>
    <submittedName>
        <fullName evidence="4">2-oxoacid:acceptor oxidoreductase subunit alpha</fullName>
    </submittedName>
</protein>
<keyword evidence="1" id="KW-0560">Oxidoreductase</keyword>
<dbReference type="EMBL" id="JACOGK010000026">
    <property type="protein sequence ID" value="MBC3537403.1"/>
    <property type="molecule type" value="Genomic_DNA"/>
</dbReference>
<dbReference type="InterPro" id="IPR029061">
    <property type="entry name" value="THDP-binding"/>
</dbReference>
<comment type="caution">
    <text evidence="4">The sequence shown here is derived from an EMBL/GenBank/DDBJ whole genome shotgun (WGS) entry which is preliminary data.</text>
</comment>
<dbReference type="Gene3D" id="3.40.50.920">
    <property type="match status" value="1"/>
</dbReference>
<dbReference type="InterPro" id="IPR033412">
    <property type="entry name" value="PFOR_II"/>
</dbReference>
<evidence type="ECO:0000259" key="2">
    <source>
        <dbReference type="Pfam" id="PF01855"/>
    </source>
</evidence>
<feature type="domain" description="Pyruvate flavodoxin/ferredoxin oxidoreductase pyrimidine binding" evidence="2">
    <location>
        <begin position="16"/>
        <end position="246"/>
    </location>
</feature>
<keyword evidence="5" id="KW-1185">Reference proteome</keyword>
<evidence type="ECO:0000259" key="3">
    <source>
        <dbReference type="Pfam" id="PF17147"/>
    </source>
</evidence>
<organism evidence="4 5">
    <name type="scientific">Megasphaera hominis</name>
    <dbReference type="NCBI Taxonomy" id="159836"/>
    <lineage>
        <taxon>Bacteria</taxon>
        <taxon>Bacillati</taxon>
        <taxon>Bacillota</taxon>
        <taxon>Negativicutes</taxon>
        <taxon>Veillonellales</taxon>
        <taxon>Veillonellaceae</taxon>
        <taxon>Megasphaera</taxon>
    </lineage>
</organism>